<feature type="region of interest" description="Disordered" evidence="1">
    <location>
        <begin position="1"/>
        <end position="23"/>
    </location>
</feature>
<gene>
    <name evidence="2" type="ORF">METZ01_LOCUS468341</name>
</gene>
<name>A0A383B5U7_9ZZZZ</name>
<evidence type="ECO:0000313" key="2">
    <source>
        <dbReference type="EMBL" id="SVE15487.1"/>
    </source>
</evidence>
<evidence type="ECO:0000256" key="1">
    <source>
        <dbReference type="SAM" id="MobiDB-lite"/>
    </source>
</evidence>
<feature type="compositionally biased region" description="Polar residues" evidence="1">
    <location>
        <begin position="11"/>
        <end position="23"/>
    </location>
</feature>
<accession>A0A383B5U7</accession>
<dbReference type="EMBL" id="UINC01197815">
    <property type="protein sequence ID" value="SVE15487.1"/>
    <property type="molecule type" value="Genomic_DNA"/>
</dbReference>
<protein>
    <submittedName>
        <fullName evidence="2">Uncharacterized protein</fullName>
    </submittedName>
</protein>
<sequence>MDSPDIIKLGAQNSRAIDSSDQSGLVYSQPIQTGYSTMDSTSAS</sequence>
<dbReference type="AlphaFoldDB" id="A0A383B5U7"/>
<reference evidence="2" key="1">
    <citation type="submission" date="2018-05" db="EMBL/GenBank/DDBJ databases">
        <authorList>
            <person name="Lanie J.A."/>
            <person name="Ng W.-L."/>
            <person name="Kazmierczak K.M."/>
            <person name="Andrzejewski T.M."/>
            <person name="Davidsen T.M."/>
            <person name="Wayne K.J."/>
            <person name="Tettelin H."/>
            <person name="Glass J.I."/>
            <person name="Rusch D."/>
            <person name="Podicherti R."/>
            <person name="Tsui H.-C.T."/>
            <person name="Winkler M.E."/>
        </authorList>
    </citation>
    <scope>NUCLEOTIDE SEQUENCE</scope>
</reference>
<organism evidence="2">
    <name type="scientific">marine metagenome</name>
    <dbReference type="NCBI Taxonomy" id="408172"/>
    <lineage>
        <taxon>unclassified sequences</taxon>
        <taxon>metagenomes</taxon>
        <taxon>ecological metagenomes</taxon>
    </lineage>
</organism>
<proteinExistence type="predicted"/>